<evidence type="ECO:0000313" key="2">
    <source>
        <dbReference type="Proteomes" id="UP001345963"/>
    </source>
</evidence>
<keyword evidence="2" id="KW-1185">Reference proteome</keyword>
<accession>A0ABU7BJ41</accession>
<organism evidence="1 2">
    <name type="scientific">Ataeniobius toweri</name>
    <dbReference type="NCBI Taxonomy" id="208326"/>
    <lineage>
        <taxon>Eukaryota</taxon>
        <taxon>Metazoa</taxon>
        <taxon>Chordata</taxon>
        <taxon>Craniata</taxon>
        <taxon>Vertebrata</taxon>
        <taxon>Euteleostomi</taxon>
        <taxon>Actinopterygii</taxon>
        <taxon>Neopterygii</taxon>
        <taxon>Teleostei</taxon>
        <taxon>Neoteleostei</taxon>
        <taxon>Acanthomorphata</taxon>
        <taxon>Ovalentaria</taxon>
        <taxon>Atherinomorphae</taxon>
        <taxon>Cyprinodontiformes</taxon>
        <taxon>Goodeidae</taxon>
        <taxon>Ataeniobius</taxon>
    </lineage>
</organism>
<sequence length="144" mass="16118">MESLKSIHPPTYLVQSSKALQLVQLIETPAASTFLHDIWTHEHPGLVLSNYLNESTCPLTFTYCSDCQKVLLLPDETFAPLLPSSGDCRHVGFLIKKSFTSPSPIFMWSRYHAELLLSVGGDEFGVLKTGSVQKQQQQLNNLRL</sequence>
<dbReference type="Proteomes" id="UP001345963">
    <property type="component" value="Unassembled WGS sequence"/>
</dbReference>
<evidence type="ECO:0000313" key="1">
    <source>
        <dbReference type="EMBL" id="MED6249613.1"/>
    </source>
</evidence>
<reference evidence="1 2" key="1">
    <citation type="submission" date="2021-07" db="EMBL/GenBank/DDBJ databases">
        <authorList>
            <person name="Palmer J.M."/>
        </authorList>
    </citation>
    <scope>NUCLEOTIDE SEQUENCE [LARGE SCALE GENOMIC DNA]</scope>
    <source>
        <strain evidence="1 2">AT_MEX2019</strain>
        <tissue evidence="1">Muscle</tissue>
    </source>
</reference>
<gene>
    <name evidence="1" type="ORF">ATANTOWER_017029</name>
</gene>
<proteinExistence type="predicted"/>
<protein>
    <submittedName>
        <fullName evidence="1">Uncharacterized protein</fullName>
    </submittedName>
</protein>
<comment type="caution">
    <text evidence="1">The sequence shown here is derived from an EMBL/GenBank/DDBJ whole genome shotgun (WGS) entry which is preliminary data.</text>
</comment>
<name>A0ABU7BJ41_9TELE</name>
<dbReference type="EMBL" id="JAHUTI010052694">
    <property type="protein sequence ID" value="MED6249613.1"/>
    <property type="molecule type" value="Genomic_DNA"/>
</dbReference>